<organism evidence="2 3">
    <name type="scientific">Priestia veravalensis</name>
    <dbReference type="NCBI Taxonomy" id="1414648"/>
    <lineage>
        <taxon>Bacteria</taxon>
        <taxon>Bacillati</taxon>
        <taxon>Bacillota</taxon>
        <taxon>Bacilli</taxon>
        <taxon>Bacillales</taxon>
        <taxon>Bacillaceae</taxon>
        <taxon>Priestia</taxon>
    </lineage>
</organism>
<dbReference type="EMBL" id="LNQP01000045">
    <property type="protein sequence ID" value="KSU87378.1"/>
    <property type="molecule type" value="Genomic_DNA"/>
</dbReference>
<gene>
    <name evidence="2" type="ORF">AS180_13365</name>
</gene>
<evidence type="ECO:0000313" key="3">
    <source>
        <dbReference type="Proteomes" id="UP000053681"/>
    </source>
</evidence>
<keyword evidence="3" id="KW-1185">Reference proteome</keyword>
<protein>
    <submittedName>
        <fullName evidence="2">Uncharacterized protein</fullName>
    </submittedName>
</protein>
<feature type="transmembrane region" description="Helical" evidence="1">
    <location>
        <begin position="20"/>
        <end position="41"/>
    </location>
</feature>
<reference evidence="2 3" key="1">
    <citation type="submission" date="2015-11" db="EMBL/GenBank/DDBJ databases">
        <title>Bacillus caseinolyticus sp nov.</title>
        <authorList>
            <person name="Dastager S.G."/>
            <person name="Mawlankar R."/>
        </authorList>
    </citation>
    <scope>NUCLEOTIDE SEQUENCE [LARGE SCALE GENOMIC DNA]</scope>
    <source>
        <strain evidence="2 3">SGD-V-76</strain>
    </source>
</reference>
<dbReference type="Proteomes" id="UP000053681">
    <property type="component" value="Unassembled WGS sequence"/>
</dbReference>
<keyword evidence="1" id="KW-0812">Transmembrane</keyword>
<comment type="caution">
    <text evidence="2">The sequence shown here is derived from an EMBL/GenBank/DDBJ whole genome shotgun (WGS) entry which is preliminary data.</text>
</comment>
<evidence type="ECO:0000313" key="2">
    <source>
        <dbReference type="EMBL" id="KSU87378.1"/>
    </source>
</evidence>
<keyword evidence="1" id="KW-1133">Transmembrane helix</keyword>
<name>A0A0V8JJX1_9BACI</name>
<sequence>MQAIIMNLYLYFPEDKTEYIPAFIWMFVFFIGAFLTWRFVIKVSKKEEEKIKELERKHSAE</sequence>
<dbReference type="AlphaFoldDB" id="A0A0V8JJX1"/>
<evidence type="ECO:0000256" key="1">
    <source>
        <dbReference type="SAM" id="Phobius"/>
    </source>
</evidence>
<proteinExistence type="predicted"/>
<accession>A0A0V8JJX1</accession>
<keyword evidence="1" id="KW-0472">Membrane</keyword>